<dbReference type="OrthoDB" id="2445127at2759"/>
<evidence type="ECO:0000256" key="1">
    <source>
        <dbReference type="ARBA" id="ARBA00008686"/>
    </source>
</evidence>
<dbReference type="KEGG" id="nvi:100120256"/>
<evidence type="ECO:0000256" key="3">
    <source>
        <dbReference type="SAM" id="MobiDB-lite"/>
    </source>
</evidence>
<dbReference type="InParanoid" id="A0A7M7G5A8"/>
<proteinExistence type="inferred from homology"/>
<dbReference type="InterPro" id="IPR007531">
    <property type="entry name" value="Dysbindin"/>
</dbReference>
<dbReference type="PANTHER" id="PTHR16294">
    <property type="entry name" value="DYSTROBREVIN BINDING PROTEIN 1 DYSBINDIN"/>
    <property type="match status" value="1"/>
</dbReference>
<organism evidence="4 5">
    <name type="scientific">Nasonia vitripennis</name>
    <name type="common">Parasitic wasp</name>
    <dbReference type="NCBI Taxonomy" id="7425"/>
    <lineage>
        <taxon>Eukaryota</taxon>
        <taxon>Metazoa</taxon>
        <taxon>Ecdysozoa</taxon>
        <taxon>Arthropoda</taxon>
        <taxon>Hexapoda</taxon>
        <taxon>Insecta</taxon>
        <taxon>Pterygota</taxon>
        <taxon>Neoptera</taxon>
        <taxon>Endopterygota</taxon>
        <taxon>Hymenoptera</taxon>
        <taxon>Apocrita</taxon>
        <taxon>Proctotrupomorpha</taxon>
        <taxon>Chalcidoidea</taxon>
        <taxon>Pteromalidae</taxon>
        <taxon>Pteromalinae</taxon>
        <taxon>Nasonia</taxon>
    </lineage>
</organism>
<dbReference type="EnsemblMetazoa" id="XM_001603864">
    <property type="protein sequence ID" value="XP_001603914"/>
    <property type="gene ID" value="LOC100120256"/>
</dbReference>
<feature type="compositionally biased region" description="Polar residues" evidence="3">
    <location>
        <begin position="214"/>
        <end position="224"/>
    </location>
</feature>
<dbReference type="SMR" id="A0A7M7G5A8"/>
<dbReference type="OMA" id="KSWFLLH"/>
<name>A0A7M7G5A8_NASVI</name>
<evidence type="ECO:0000256" key="2">
    <source>
        <dbReference type="SAM" id="Coils"/>
    </source>
</evidence>
<keyword evidence="5" id="KW-1185">Reference proteome</keyword>
<dbReference type="FunCoup" id="A0A7M7G5A8">
    <property type="interactions" value="26"/>
</dbReference>
<feature type="coiled-coil region" evidence="2">
    <location>
        <begin position="172"/>
        <end position="199"/>
    </location>
</feature>
<gene>
    <name evidence="4" type="primary">100120256</name>
</gene>
<sequence>MFGTLRDKFQSMQEGLSASIRGLTLAEASAKPKKLVNTRNVNYDAGADMLHHFQMEWNTLHELAEENAQKAQEADALIATIHEKLELQWNSIATLNSTLASIPKINNTIQELMDQIGSLQEMFEEVDNAVFELEDLQEILDLQSSQLDHRFQLALYKEKKLSELKHVREKLASEHAEKVLRHEREQEKLLRERQETFEEAFKEELNEYKKTGSVPKTPSNSQKGPSLEEIVLDSDSADYDEFLKE</sequence>
<feature type="region of interest" description="Disordered" evidence="3">
    <location>
        <begin position="207"/>
        <end position="245"/>
    </location>
</feature>
<evidence type="ECO:0000313" key="4">
    <source>
        <dbReference type="EnsemblMetazoa" id="XP_001603914"/>
    </source>
</evidence>
<keyword evidence="2" id="KW-0175">Coiled coil</keyword>
<reference evidence="4" key="1">
    <citation type="submission" date="2021-01" db="UniProtKB">
        <authorList>
            <consortium name="EnsemblMetazoa"/>
        </authorList>
    </citation>
    <scope>IDENTIFICATION</scope>
</reference>
<evidence type="ECO:0000313" key="5">
    <source>
        <dbReference type="Proteomes" id="UP000002358"/>
    </source>
</evidence>
<accession>A0A7M7G5A8</accession>
<comment type="similarity">
    <text evidence="1">Belongs to the dysbindin family.</text>
</comment>
<dbReference type="PANTHER" id="PTHR16294:SF6">
    <property type="entry name" value="DYNAMIN N-TERMINAL DOMAIN-CONTAINING PROTEIN"/>
    <property type="match status" value="1"/>
</dbReference>
<feature type="coiled-coil region" evidence="2">
    <location>
        <begin position="109"/>
        <end position="139"/>
    </location>
</feature>
<feature type="compositionally biased region" description="Acidic residues" evidence="3">
    <location>
        <begin position="230"/>
        <end position="245"/>
    </location>
</feature>
<dbReference type="Proteomes" id="UP000002358">
    <property type="component" value="Chromosome 1"/>
</dbReference>
<protein>
    <recommendedName>
        <fullName evidence="6">Dysbindin-like protein</fullName>
    </recommendedName>
</protein>
<dbReference type="AlphaFoldDB" id="A0A7M7G5A8"/>
<evidence type="ECO:0008006" key="6">
    <source>
        <dbReference type="Google" id="ProtNLM"/>
    </source>
</evidence>
<dbReference type="GO" id="GO:0005737">
    <property type="term" value="C:cytoplasm"/>
    <property type="evidence" value="ECO:0007669"/>
    <property type="project" value="InterPro"/>
</dbReference>